<proteinExistence type="predicted"/>
<feature type="chain" id="PRO_5016004343" description="Excalibur calcium-binding domain-containing protein" evidence="2">
    <location>
        <begin position="25"/>
        <end position="203"/>
    </location>
</feature>
<feature type="compositionally biased region" description="Low complexity" evidence="1">
    <location>
        <begin position="63"/>
        <end position="73"/>
    </location>
</feature>
<dbReference type="OrthoDB" id="7951357at2"/>
<feature type="signal peptide" evidence="2">
    <location>
        <begin position="1"/>
        <end position="24"/>
    </location>
</feature>
<keyword evidence="4" id="KW-1185">Reference proteome</keyword>
<evidence type="ECO:0000256" key="1">
    <source>
        <dbReference type="SAM" id="MobiDB-lite"/>
    </source>
</evidence>
<gene>
    <name evidence="3" type="ORF">DKT77_12205</name>
</gene>
<evidence type="ECO:0000256" key="2">
    <source>
        <dbReference type="SAM" id="SignalP"/>
    </source>
</evidence>
<evidence type="ECO:0000313" key="4">
    <source>
        <dbReference type="Proteomes" id="UP000245680"/>
    </source>
</evidence>
<comment type="caution">
    <text evidence="3">The sequence shown here is derived from an EMBL/GenBank/DDBJ whole genome shotgun (WGS) entry which is preliminary data.</text>
</comment>
<keyword evidence="2" id="KW-0732">Signal</keyword>
<dbReference type="Proteomes" id="UP000245680">
    <property type="component" value="Unassembled WGS sequence"/>
</dbReference>
<dbReference type="AlphaFoldDB" id="A0A2V2LA68"/>
<dbReference type="EMBL" id="QGKU01000038">
    <property type="protein sequence ID" value="PWR02308.1"/>
    <property type="molecule type" value="Genomic_DNA"/>
</dbReference>
<reference evidence="3 4" key="1">
    <citation type="submission" date="2018-05" db="EMBL/GenBank/DDBJ databases">
        <title>Rhodobacteraceae gen. nov., sp. nov. isolated from sea water.</title>
        <authorList>
            <person name="Ren Y."/>
        </authorList>
    </citation>
    <scope>NUCLEOTIDE SEQUENCE [LARGE SCALE GENOMIC DNA]</scope>
    <source>
        <strain evidence="3 4">TG-679</strain>
    </source>
</reference>
<organism evidence="3 4">
    <name type="scientific">Meridianimarinicoccus roseus</name>
    <dbReference type="NCBI Taxonomy" id="2072018"/>
    <lineage>
        <taxon>Bacteria</taxon>
        <taxon>Pseudomonadati</taxon>
        <taxon>Pseudomonadota</taxon>
        <taxon>Alphaproteobacteria</taxon>
        <taxon>Rhodobacterales</taxon>
        <taxon>Paracoccaceae</taxon>
        <taxon>Meridianimarinicoccus</taxon>
    </lineage>
</organism>
<name>A0A2V2LA68_9RHOB</name>
<evidence type="ECO:0008006" key="5">
    <source>
        <dbReference type="Google" id="ProtNLM"/>
    </source>
</evidence>
<dbReference type="RefSeq" id="WP_109811977.1">
    <property type="nucleotide sequence ID" value="NZ_QGKU01000038.1"/>
</dbReference>
<accession>A0A2V2LA68</accession>
<evidence type="ECO:0000313" key="3">
    <source>
        <dbReference type="EMBL" id="PWR02308.1"/>
    </source>
</evidence>
<protein>
    <recommendedName>
        <fullName evidence="5">Excalibur calcium-binding domain-containing protein</fullName>
    </recommendedName>
</protein>
<feature type="region of interest" description="Disordered" evidence="1">
    <location>
        <begin position="50"/>
        <end position="86"/>
    </location>
</feature>
<sequence length="203" mass="20434">MVDGLRRAAGVLLPAALLALGACAPTYGPDDTVSLTPVGAEARAARDAALRGPSTTAQVGNPSAAATATSTAAGQPLDVRPGRLGDDATFTGGAVPQLAATPPAASYTEVAPRPVPQRLSGQGPGVVAYALATDHPVGQPVHARNALSTERTVRACARYASDDLAQAAFLNAGGPERDGQGLDPDGDGYACGWDPARFRNAIR</sequence>
<dbReference type="PROSITE" id="PS51257">
    <property type="entry name" value="PROKAR_LIPOPROTEIN"/>
    <property type="match status" value="1"/>
</dbReference>